<keyword evidence="3" id="KW-1185">Reference proteome</keyword>
<protein>
    <recommendedName>
        <fullName evidence="1">Heterokaryon incompatibility domain-containing protein</fullName>
    </recommendedName>
</protein>
<evidence type="ECO:0000259" key="1">
    <source>
        <dbReference type="Pfam" id="PF06985"/>
    </source>
</evidence>
<dbReference type="AlphaFoldDB" id="A0A8H3PFP4"/>
<gene>
    <name evidence="2" type="ORF">HETSPECPRED_001561</name>
</gene>
<dbReference type="InterPro" id="IPR010730">
    <property type="entry name" value="HET"/>
</dbReference>
<evidence type="ECO:0000313" key="2">
    <source>
        <dbReference type="EMBL" id="CAF9939349.1"/>
    </source>
</evidence>
<proteinExistence type="predicted"/>
<reference evidence="2" key="1">
    <citation type="submission" date="2021-03" db="EMBL/GenBank/DDBJ databases">
        <authorList>
            <person name="Tagirdzhanova G."/>
        </authorList>
    </citation>
    <scope>NUCLEOTIDE SEQUENCE</scope>
</reference>
<organism evidence="2 3">
    <name type="scientific">Heterodermia speciosa</name>
    <dbReference type="NCBI Taxonomy" id="116794"/>
    <lineage>
        <taxon>Eukaryota</taxon>
        <taxon>Fungi</taxon>
        <taxon>Dikarya</taxon>
        <taxon>Ascomycota</taxon>
        <taxon>Pezizomycotina</taxon>
        <taxon>Lecanoromycetes</taxon>
        <taxon>OSLEUM clade</taxon>
        <taxon>Lecanoromycetidae</taxon>
        <taxon>Caliciales</taxon>
        <taxon>Physciaceae</taxon>
        <taxon>Heterodermia</taxon>
    </lineage>
</organism>
<feature type="domain" description="Heterokaryon incompatibility" evidence="1">
    <location>
        <begin position="26"/>
        <end position="116"/>
    </location>
</feature>
<dbReference type="OrthoDB" id="674604at2759"/>
<dbReference type="PANTHER" id="PTHR10622:SF13">
    <property type="entry name" value="NACHT DOMAIN-CONTAINING PROTEIN"/>
    <property type="match status" value="1"/>
</dbReference>
<dbReference type="Pfam" id="PF06985">
    <property type="entry name" value="HET"/>
    <property type="match status" value="1"/>
</dbReference>
<dbReference type="Proteomes" id="UP000664521">
    <property type="component" value="Unassembled WGS sequence"/>
</dbReference>
<dbReference type="PANTHER" id="PTHR10622">
    <property type="entry name" value="HET DOMAIN-CONTAINING PROTEIN"/>
    <property type="match status" value="1"/>
</dbReference>
<sequence>MRLLKRQDSGALNLTEDLPDQNIPEYVVLSHTWGAAGQEVTLQDFQSRFSEHQTGKAGYAKIRFCSHQAAQHGYEYLWIDTCCIDKTNNVELTEAITSMFRWYRGAARCYVYLSDVKVGGLQNNDWQNDFINSRWFTRGWTLQELLAPKSVEIFSSEGIRLGDKSSLEGEIHRITGIAIDALRGRSLSDFSVSERMSWPTKRTTTRKEDEAYSLLGIFDVYMPLIYGERENALVRLREYIDRSIQGTNTASLFKLQHTDRVCSYRSSGRPKFVL</sequence>
<evidence type="ECO:0000313" key="3">
    <source>
        <dbReference type="Proteomes" id="UP000664521"/>
    </source>
</evidence>
<comment type="caution">
    <text evidence="2">The sequence shown here is derived from an EMBL/GenBank/DDBJ whole genome shotgun (WGS) entry which is preliminary data.</text>
</comment>
<dbReference type="EMBL" id="CAJPDS010000129">
    <property type="protein sequence ID" value="CAF9939349.1"/>
    <property type="molecule type" value="Genomic_DNA"/>
</dbReference>
<accession>A0A8H3PFP4</accession>
<name>A0A8H3PFP4_9LECA</name>